<comment type="subcellular location">
    <subcellularLocation>
        <location evidence="1">Nucleus</location>
    </subcellularLocation>
</comment>
<dbReference type="Gene3D" id="1.20.120.1110">
    <property type="entry name" value="TAFH/NHR1 domain"/>
    <property type="match status" value="1"/>
</dbReference>
<dbReference type="GO" id="GO:0016251">
    <property type="term" value="F:RNA polymerase II general transcription initiation factor activity"/>
    <property type="evidence" value="ECO:0007669"/>
    <property type="project" value="TreeGrafter"/>
</dbReference>
<dbReference type="InterPro" id="IPR037249">
    <property type="entry name" value="TAFH/NHR1_dom_sf"/>
</dbReference>
<dbReference type="PROSITE" id="PS51119">
    <property type="entry name" value="TAFH"/>
    <property type="match status" value="1"/>
</dbReference>
<evidence type="ECO:0000256" key="7">
    <source>
        <dbReference type="SAM" id="MobiDB-lite"/>
    </source>
</evidence>
<dbReference type="GO" id="GO:0006357">
    <property type="term" value="P:regulation of transcription by RNA polymerase II"/>
    <property type="evidence" value="ECO:0007669"/>
    <property type="project" value="UniProtKB-ARBA"/>
</dbReference>
<evidence type="ECO:0000256" key="1">
    <source>
        <dbReference type="ARBA" id="ARBA00004123"/>
    </source>
</evidence>
<dbReference type="FunFam" id="1.10.20.10:FF:000015">
    <property type="entry name" value="Transcription initiation factor TFIID subunit 4B"/>
    <property type="match status" value="1"/>
</dbReference>
<dbReference type="Ensembl" id="ENSCCRT00010003577.1">
    <property type="protein sequence ID" value="ENSCCRP00010003316.1"/>
    <property type="gene ID" value="ENSCCRG00010001398.1"/>
</dbReference>
<dbReference type="GO" id="GO:0005669">
    <property type="term" value="C:transcription factor TFIID complex"/>
    <property type="evidence" value="ECO:0007669"/>
    <property type="project" value="InterPro"/>
</dbReference>
<feature type="domain" description="TAFH" evidence="8">
    <location>
        <begin position="340"/>
        <end position="437"/>
    </location>
</feature>
<dbReference type="SUPFAM" id="SSF47113">
    <property type="entry name" value="Histone-fold"/>
    <property type="match status" value="1"/>
</dbReference>
<keyword evidence="5" id="KW-0804">Transcription</keyword>
<dbReference type="PANTHER" id="PTHR15138:SF18">
    <property type="entry name" value="TATA-BOX BINDING PROTEIN ASSOCIATED FACTOR 4"/>
    <property type="match status" value="1"/>
</dbReference>
<dbReference type="PANTHER" id="PTHR15138">
    <property type="entry name" value="TRANSCRIPTION INITIATION FACTOR TFIID SUBUNIT 4"/>
    <property type="match status" value="1"/>
</dbReference>
<evidence type="ECO:0000259" key="8">
    <source>
        <dbReference type="PROSITE" id="PS51119"/>
    </source>
</evidence>
<dbReference type="Pfam" id="PF05236">
    <property type="entry name" value="TAF4"/>
    <property type="match status" value="2"/>
</dbReference>
<evidence type="ECO:0000313" key="9">
    <source>
        <dbReference type="Ensembl" id="ENSCCRP00010003316.1"/>
    </source>
</evidence>
<proteinExistence type="inferred from homology"/>
<evidence type="ECO:0000256" key="6">
    <source>
        <dbReference type="ARBA" id="ARBA00023242"/>
    </source>
</evidence>
<protein>
    <submittedName>
        <fullName evidence="9">TAF4A RNA polymerase II, TATA box binding protein (TBP)-associated factor</fullName>
    </submittedName>
</protein>
<dbReference type="GO" id="GO:0003677">
    <property type="term" value="F:DNA binding"/>
    <property type="evidence" value="ECO:0007669"/>
    <property type="project" value="TreeGrafter"/>
</dbReference>
<evidence type="ECO:0000256" key="5">
    <source>
        <dbReference type="ARBA" id="ARBA00023163"/>
    </source>
</evidence>
<dbReference type="InterPro" id="IPR003894">
    <property type="entry name" value="TAFH_NHR1"/>
</dbReference>
<dbReference type="Proteomes" id="UP000694427">
    <property type="component" value="Unplaced"/>
</dbReference>
<accession>A0A8C1G4B7</accession>
<dbReference type="GO" id="GO:0046982">
    <property type="term" value="F:protein heterodimerization activity"/>
    <property type="evidence" value="ECO:0007669"/>
    <property type="project" value="InterPro"/>
</dbReference>
<dbReference type="GO" id="GO:0006367">
    <property type="term" value="P:transcription initiation at RNA polymerase II promoter"/>
    <property type="evidence" value="ECO:0007669"/>
    <property type="project" value="TreeGrafter"/>
</dbReference>
<keyword evidence="10" id="KW-1185">Reference proteome</keyword>
<feature type="compositionally biased region" description="Low complexity" evidence="7">
    <location>
        <begin position="86"/>
        <end position="104"/>
    </location>
</feature>
<evidence type="ECO:0000256" key="3">
    <source>
        <dbReference type="ARBA" id="ARBA00022553"/>
    </source>
</evidence>
<feature type="compositionally biased region" description="Polar residues" evidence="7">
    <location>
        <begin position="326"/>
        <end position="338"/>
    </location>
</feature>
<keyword evidence="4" id="KW-0805">Transcription regulation</keyword>
<keyword evidence="6" id="KW-0539">Nucleus</keyword>
<feature type="region of interest" description="Disordered" evidence="7">
    <location>
        <begin position="73"/>
        <end position="104"/>
    </location>
</feature>
<reference evidence="9" key="1">
    <citation type="submission" date="2025-08" db="UniProtKB">
        <authorList>
            <consortium name="Ensembl"/>
        </authorList>
    </citation>
    <scope>IDENTIFICATION</scope>
</reference>
<dbReference type="Gene3D" id="1.10.20.10">
    <property type="entry name" value="Histone, subunit A"/>
    <property type="match status" value="1"/>
</dbReference>
<feature type="region of interest" description="Disordered" evidence="7">
    <location>
        <begin position="191"/>
        <end position="214"/>
    </location>
</feature>
<dbReference type="SUPFAM" id="SSF158553">
    <property type="entry name" value="TAFH domain-like"/>
    <property type="match status" value="1"/>
</dbReference>
<dbReference type="InterPro" id="IPR007900">
    <property type="entry name" value="TAF4_C"/>
</dbReference>
<organism evidence="9 10">
    <name type="scientific">Cyprinus carpio</name>
    <name type="common">Common carp</name>
    <dbReference type="NCBI Taxonomy" id="7962"/>
    <lineage>
        <taxon>Eukaryota</taxon>
        <taxon>Metazoa</taxon>
        <taxon>Chordata</taxon>
        <taxon>Craniata</taxon>
        <taxon>Vertebrata</taxon>
        <taxon>Euteleostomi</taxon>
        <taxon>Actinopterygii</taxon>
        <taxon>Neopterygii</taxon>
        <taxon>Teleostei</taxon>
        <taxon>Ostariophysi</taxon>
        <taxon>Cypriniformes</taxon>
        <taxon>Cyprinidae</taxon>
        <taxon>Cyprininae</taxon>
        <taxon>Cyprinus</taxon>
    </lineage>
</organism>
<evidence type="ECO:0000256" key="4">
    <source>
        <dbReference type="ARBA" id="ARBA00023015"/>
    </source>
</evidence>
<evidence type="ECO:0000256" key="2">
    <source>
        <dbReference type="ARBA" id="ARBA00006178"/>
    </source>
</evidence>
<dbReference type="InterPro" id="IPR045144">
    <property type="entry name" value="TAF4"/>
</dbReference>
<comment type="similarity">
    <text evidence="2">Belongs to the TAF4 family.</text>
</comment>
<dbReference type="CDD" id="cd08045">
    <property type="entry name" value="HFD_TAF4"/>
    <property type="match status" value="1"/>
</dbReference>
<dbReference type="InterPro" id="IPR009072">
    <property type="entry name" value="Histone-fold"/>
</dbReference>
<reference evidence="9" key="2">
    <citation type="submission" date="2025-09" db="UniProtKB">
        <authorList>
            <consortium name="Ensembl"/>
        </authorList>
    </citation>
    <scope>IDENTIFICATION</scope>
</reference>
<name>A0A8C1G4B7_CYPCA</name>
<dbReference type="SMART" id="SM00549">
    <property type="entry name" value="TAFH"/>
    <property type="match status" value="1"/>
</dbReference>
<keyword evidence="3" id="KW-0597">Phosphoprotein</keyword>
<dbReference type="AlphaFoldDB" id="A0A8C1G4B7"/>
<sequence length="800" mass="84628">MAAGFDLLYKDFSIKRVGKKLFTDTSGCIRLEVSTSCHNKFEVSAQATGKSPRDPVFLNAMVTTLIGTSTVQTLNGGNAMDPHTESGTPVSSGPSSSSDDASASVPVVNNGPGVAKGLGNVTVAPSPNTVIQSSYGNPPAAASSAGPSVTVVRASMQTAGTCLTINGSNNINTVSATVANVATPGITTTATTTSTTTTTPLLMNQTPASVPASKSEATKTIIQPAGTMTLGPGVAKGAVLQGVARTAAPATVAAAAGSSPAIRAIAPQVLAPRLPQSTPGQNIQNIQLPPGMVLVRSDSGQLLMIPQQMLAQMQAQSQAARPAAPTSTTPGQITPAQETMENVKKCRNFLSTLIKLATSGKQSSETVANVKELVKNLLEGTIEAEEFTSRLYKELNSSPQPYLVPFLKRSLPALRQLTPDSTAFIQQSQALQAPAVVLTSTNTTGATATAPRTLIQPALSNSSQTASLVLQPPQQGAIVKPPQVTLTTTPMVTLRGQPHGHIVVGQPQVQLKQIQTGELAVKQGVVSSTKLAPGSMSIALAQKNKAKDGAGGTFRDDDDINDVASMAGVNLSEESARILATNSELVGAVMRSCKDEAFLSASMLQHKILEIGQRFGVTELGPEVVNIVSHATQQRLQNLLEKVSLIAQQKNMTYKEDSRYEQVEDVRSQLKFFEQLDLLEKQKKEEQEREILMKAAKVSKPPPAILTHSHSTLILAVDACETMIYIVILFLNPRKKNKKQPFTYHGSGLCVSASGGLNAGASRQYTRQRITRVNLRDLLFCLENERSTSHSQLLYRAFLK</sequence>
<dbReference type="FunFam" id="1.20.120.1110:FF:000002">
    <property type="entry name" value="Transcription initiation factor TFIID subunit 4B"/>
    <property type="match status" value="1"/>
</dbReference>
<feature type="region of interest" description="Disordered" evidence="7">
    <location>
        <begin position="319"/>
        <end position="338"/>
    </location>
</feature>
<evidence type="ECO:0000313" key="10">
    <source>
        <dbReference type="Proteomes" id="UP000694427"/>
    </source>
</evidence>
<dbReference type="Pfam" id="PF07531">
    <property type="entry name" value="TAFH"/>
    <property type="match status" value="1"/>
</dbReference>